<accession>A0AA38YRP4</accession>
<evidence type="ECO:0000313" key="2">
    <source>
        <dbReference type="Proteomes" id="UP001168098"/>
    </source>
</evidence>
<keyword evidence="2" id="KW-1185">Reference proteome</keyword>
<protein>
    <submittedName>
        <fullName evidence="1">Uncharacterized protein</fullName>
    </submittedName>
</protein>
<organism evidence="1 2">
    <name type="scientific">Vitis rotundifolia</name>
    <name type="common">Muscadine grape</name>
    <dbReference type="NCBI Taxonomy" id="103349"/>
    <lineage>
        <taxon>Eukaryota</taxon>
        <taxon>Viridiplantae</taxon>
        <taxon>Streptophyta</taxon>
        <taxon>Embryophyta</taxon>
        <taxon>Tracheophyta</taxon>
        <taxon>Spermatophyta</taxon>
        <taxon>Magnoliopsida</taxon>
        <taxon>eudicotyledons</taxon>
        <taxon>Gunneridae</taxon>
        <taxon>Pentapetalae</taxon>
        <taxon>rosids</taxon>
        <taxon>Vitales</taxon>
        <taxon>Vitaceae</taxon>
        <taxon>Viteae</taxon>
        <taxon>Vitis</taxon>
    </lineage>
</organism>
<proteinExistence type="predicted"/>
<sequence>MHCRDLFSGHQHQYPSSVNRHFGRRVTKLAIEHHWNLRIPMNPRTRGG</sequence>
<evidence type="ECO:0000313" key="1">
    <source>
        <dbReference type="EMBL" id="KAJ9675269.1"/>
    </source>
</evidence>
<reference evidence="1 2" key="1">
    <citation type="journal article" date="2023" name="BMC Biotechnol.">
        <title>Vitis rotundifolia cv Carlos genome sequencing.</title>
        <authorList>
            <person name="Huff M."/>
            <person name="Hulse-Kemp A."/>
            <person name="Scheffler B."/>
            <person name="Youngblood R."/>
            <person name="Simpson S."/>
            <person name="Babiker E."/>
            <person name="Staton M."/>
        </authorList>
    </citation>
    <scope>NUCLEOTIDE SEQUENCE [LARGE SCALE GENOMIC DNA]</scope>
    <source>
        <tissue evidence="1">Leaf</tissue>
    </source>
</reference>
<name>A0AA38YRP4_VITRO</name>
<gene>
    <name evidence="1" type="ORF">PVL29_024287</name>
</gene>
<dbReference type="EMBL" id="JARBHA010000018">
    <property type="protein sequence ID" value="KAJ9675269.1"/>
    <property type="molecule type" value="Genomic_DNA"/>
</dbReference>
<comment type="caution">
    <text evidence="1">The sequence shown here is derived from an EMBL/GenBank/DDBJ whole genome shotgun (WGS) entry which is preliminary data.</text>
</comment>
<dbReference type="AlphaFoldDB" id="A0AA38YRP4"/>
<dbReference type="Proteomes" id="UP001168098">
    <property type="component" value="Unassembled WGS sequence"/>
</dbReference>